<feature type="compositionally biased region" description="Basic and acidic residues" evidence="1">
    <location>
        <begin position="38"/>
        <end position="52"/>
    </location>
</feature>
<dbReference type="AlphaFoldDB" id="A0A4V2K9P1"/>
<feature type="compositionally biased region" description="Low complexity" evidence="1">
    <location>
        <begin position="54"/>
        <end position="68"/>
    </location>
</feature>
<dbReference type="EMBL" id="ML145085">
    <property type="protein sequence ID" value="TBU64638.1"/>
    <property type="molecule type" value="Genomic_DNA"/>
</dbReference>
<keyword evidence="3" id="KW-1185">Reference proteome</keyword>
<sequence length="134" mass="15008">MYSSSSIDVRSYHCSENVEHADNCRSKLKGLIQRLGRHSAEHRDIAHMEHSQRARSSLSLAKSISSSSPEGMFGDDETAWSRPSSRASSSGPFRNIRRRRQTRPAREGPAELLDDDNSAWARPSAGTAWRPTRT</sequence>
<gene>
    <name evidence="2" type="ORF">BD310DRAFT_913022</name>
</gene>
<dbReference type="Proteomes" id="UP000292082">
    <property type="component" value="Unassembled WGS sequence"/>
</dbReference>
<name>A0A4V2K9P1_9APHY</name>
<organism evidence="2 3">
    <name type="scientific">Dichomitus squalens</name>
    <dbReference type="NCBI Taxonomy" id="114155"/>
    <lineage>
        <taxon>Eukaryota</taxon>
        <taxon>Fungi</taxon>
        <taxon>Dikarya</taxon>
        <taxon>Basidiomycota</taxon>
        <taxon>Agaricomycotina</taxon>
        <taxon>Agaricomycetes</taxon>
        <taxon>Polyporales</taxon>
        <taxon>Polyporaceae</taxon>
        <taxon>Dichomitus</taxon>
    </lineage>
</organism>
<evidence type="ECO:0000313" key="2">
    <source>
        <dbReference type="EMBL" id="TBU64638.1"/>
    </source>
</evidence>
<reference evidence="2 3" key="1">
    <citation type="submission" date="2019-01" db="EMBL/GenBank/DDBJ databases">
        <title>Draft genome sequences of three monokaryotic isolates of the white-rot basidiomycete fungus Dichomitus squalens.</title>
        <authorList>
            <consortium name="DOE Joint Genome Institute"/>
            <person name="Lopez S.C."/>
            <person name="Andreopoulos B."/>
            <person name="Pangilinan J."/>
            <person name="Lipzen A."/>
            <person name="Riley R."/>
            <person name="Ahrendt S."/>
            <person name="Ng V."/>
            <person name="Barry K."/>
            <person name="Daum C."/>
            <person name="Grigoriev I.V."/>
            <person name="Hilden K.S."/>
            <person name="Makela M.R."/>
            <person name="de Vries R.P."/>
        </authorList>
    </citation>
    <scope>NUCLEOTIDE SEQUENCE [LARGE SCALE GENOMIC DNA]</scope>
    <source>
        <strain evidence="2 3">CBS 464.89</strain>
    </source>
</reference>
<protein>
    <submittedName>
        <fullName evidence="2">Uncharacterized protein</fullName>
    </submittedName>
</protein>
<evidence type="ECO:0000313" key="3">
    <source>
        <dbReference type="Proteomes" id="UP000292082"/>
    </source>
</evidence>
<proteinExistence type="predicted"/>
<accession>A0A4V2K9P1</accession>
<evidence type="ECO:0000256" key="1">
    <source>
        <dbReference type="SAM" id="MobiDB-lite"/>
    </source>
</evidence>
<feature type="compositionally biased region" description="Low complexity" evidence="1">
    <location>
        <begin position="81"/>
        <end position="90"/>
    </location>
</feature>
<feature type="region of interest" description="Disordered" evidence="1">
    <location>
        <begin position="37"/>
        <end position="134"/>
    </location>
</feature>